<comment type="similarity">
    <text evidence="1 6">Belongs to the Glu/Leu/Phe/Val dehydrogenases family.</text>
</comment>
<evidence type="ECO:0000256" key="6">
    <source>
        <dbReference type="RuleBase" id="RU004417"/>
    </source>
</evidence>
<dbReference type="PANTHER" id="PTHR42722:SF1">
    <property type="entry name" value="VALINE DEHYDROGENASE"/>
    <property type="match status" value="1"/>
</dbReference>
<dbReference type="GeneID" id="97243364"/>
<gene>
    <name evidence="8" type="ORF">AUP44_06075</name>
</gene>
<dbReference type="OrthoDB" id="9803297at2"/>
<dbReference type="RefSeq" id="WP_062764687.1">
    <property type="nucleotide sequence ID" value="NZ_CP121045.1"/>
</dbReference>
<dbReference type="InterPro" id="IPR046346">
    <property type="entry name" value="Aminoacid_DH-like_N_sf"/>
</dbReference>
<dbReference type="PRINTS" id="PR00082">
    <property type="entry name" value="GLFDHDRGNASE"/>
</dbReference>
<evidence type="ECO:0000313" key="8">
    <source>
        <dbReference type="EMBL" id="KYO52184.1"/>
    </source>
</evidence>
<evidence type="ECO:0000256" key="3">
    <source>
        <dbReference type="ARBA" id="ARBA00023027"/>
    </source>
</evidence>
<dbReference type="EMBL" id="LPZR01000160">
    <property type="protein sequence ID" value="KYO52184.1"/>
    <property type="molecule type" value="Genomic_DNA"/>
</dbReference>
<organism evidence="8 9">
    <name type="scientific">Tistrella mobilis</name>
    <dbReference type="NCBI Taxonomy" id="171437"/>
    <lineage>
        <taxon>Bacteria</taxon>
        <taxon>Pseudomonadati</taxon>
        <taxon>Pseudomonadota</taxon>
        <taxon>Alphaproteobacteria</taxon>
        <taxon>Geminicoccales</taxon>
        <taxon>Geminicoccaceae</taxon>
        <taxon>Tistrella</taxon>
    </lineage>
</organism>
<dbReference type="GO" id="GO:0006520">
    <property type="term" value="P:amino acid metabolic process"/>
    <property type="evidence" value="ECO:0007669"/>
    <property type="project" value="InterPro"/>
</dbReference>
<evidence type="ECO:0000256" key="2">
    <source>
        <dbReference type="ARBA" id="ARBA00023002"/>
    </source>
</evidence>
<evidence type="ECO:0000259" key="7">
    <source>
        <dbReference type="SMART" id="SM00839"/>
    </source>
</evidence>
<dbReference type="InterPro" id="IPR016211">
    <property type="entry name" value="Glu/Phe/Leu/Val/Trp_DH_bac/arc"/>
</dbReference>
<sequence length="355" mass="36744">MSVFSCAAFDGHEQVVFGHDPETGLKAIVALHSTVLGPGVGGCRMWAYPDEAAAVTDVLRLARGMTYKNAMAGLDFGGAKAVILGDARRDKTPAMMRAFGRFVESLAGRYITAEDVGIGTDDMAHVRRETGHVLGLAETSGDPSPFTALGVFLGIRAALAHARGSDEMTGVTVAVQGLGHVGADLARRLHEAGARLVVADIHRDATDRVAAATGARVVDPAVIHAEPVDVYAPCALGAVLNDRTIPEIKAGIVAGAANNQLAEPRHARMLADRGVLYAPDYVINAGGVINIAVEHGPAGYDVARATALVQGIGDTMSRIFAEAARTGRTTAEVADAMAEARIRAAAAKKKAADAA</sequence>
<dbReference type="Pfam" id="PF00208">
    <property type="entry name" value="ELFV_dehydrog"/>
    <property type="match status" value="2"/>
</dbReference>
<dbReference type="PANTHER" id="PTHR42722">
    <property type="entry name" value="LEUCINE DEHYDROGENASE"/>
    <property type="match status" value="1"/>
</dbReference>
<dbReference type="Proteomes" id="UP000075787">
    <property type="component" value="Unassembled WGS sequence"/>
</dbReference>
<dbReference type="InterPro" id="IPR006097">
    <property type="entry name" value="Glu/Leu/Phe/Val/Trp_DH_dimer"/>
</dbReference>
<reference evidence="8 9" key="1">
    <citation type="submission" date="2015-12" db="EMBL/GenBank/DDBJ databases">
        <title>Genome sequence of Tistrella mobilis MCCC 1A02139.</title>
        <authorList>
            <person name="Lu L."/>
            <person name="Lai Q."/>
            <person name="Shao Z."/>
            <person name="Qian P."/>
        </authorList>
    </citation>
    <scope>NUCLEOTIDE SEQUENCE [LARGE SCALE GENOMIC DNA]</scope>
    <source>
        <strain evidence="8 9">MCCC 1A02139</strain>
    </source>
</reference>
<dbReference type="InterPro" id="IPR006096">
    <property type="entry name" value="Glu/Leu/Phe/Val/Trp_DH_C"/>
</dbReference>
<dbReference type="GO" id="GO:0000166">
    <property type="term" value="F:nucleotide binding"/>
    <property type="evidence" value="ECO:0007669"/>
    <property type="project" value="UniProtKB-KW"/>
</dbReference>
<dbReference type="GO" id="GO:0016639">
    <property type="term" value="F:oxidoreductase activity, acting on the CH-NH2 group of donors, NAD or NADP as acceptor"/>
    <property type="evidence" value="ECO:0007669"/>
    <property type="project" value="InterPro"/>
</dbReference>
<name>A0A162KV19_9PROT</name>
<evidence type="ECO:0000256" key="4">
    <source>
        <dbReference type="PIRSR" id="PIRSR000188-1"/>
    </source>
</evidence>
<accession>A0A162KV19</accession>
<feature type="active site" description="Proton donor/acceptor" evidence="4">
    <location>
        <position position="80"/>
    </location>
</feature>
<evidence type="ECO:0000256" key="1">
    <source>
        <dbReference type="ARBA" id="ARBA00006382"/>
    </source>
</evidence>
<dbReference type="AlphaFoldDB" id="A0A162KV19"/>
<protein>
    <submittedName>
        <fullName evidence="8">Amino acid dehydrogenase</fullName>
    </submittedName>
</protein>
<dbReference type="FunFam" id="3.40.50.10860:FF:000010">
    <property type="entry name" value="Leucine dehydrogenase"/>
    <property type="match status" value="1"/>
</dbReference>
<keyword evidence="2 6" id="KW-0560">Oxidoreductase</keyword>
<dbReference type="SUPFAM" id="SSF51735">
    <property type="entry name" value="NAD(P)-binding Rossmann-fold domains"/>
    <property type="match status" value="1"/>
</dbReference>
<comment type="caution">
    <text evidence="8">The sequence shown here is derived from an EMBL/GenBank/DDBJ whole genome shotgun (WGS) entry which is preliminary data.</text>
</comment>
<keyword evidence="3 5" id="KW-0520">NAD</keyword>
<dbReference type="SMART" id="SM00839">
    <property type="entry name" value="ELFV_dehydrog"/>
    <property type="match status" value="1"/>
</dbReference>
<dbReference type="Gene3D" id="3.40.50.720">
    <property type="entry name" value="NAD(P)-binding Rossmann-like Domain"/>
    <property type="match status" value="1"/>
</dbReference>
<feature type="binding site" evidence="5">
    <location>
        <begin position="177"/>
        <end position="182"/>
    </location>
    <ligand>
        <name>NAD(+)</name>
        <dbReference type="ChEBI" id="CHEBI:57540"/>
    </ligand>
</feature>
<dbReference type="Pfam" id="PF02812">
    <property type="entry name" value="ELFV_dehydrog_N"/>
    <property type="match status" value="1"/>
</dbReference>
<evidence type="ECO:0000313" key="9">
    <source>
        <dbReference type="Proteomes" id="UP000075787"/>
    </source>
</evidence>
<proteinExistence type="inferred from homology"/>
<dbReference type="InterPro" id="IPR036291">
    <property type="entry name" value="NAD(P)-bd_dom_sf"/>
</dbReference>
<dbReference type="PIRSF" id="PIRSF000188">
    <property type="entry name" value="Phe_leu_dh"/>
    <property type="match status" value="1"/>
</dbReference>
<keyword evidence="5" id="KW-0547">Nucleotide-binding</keyword>
<dbReference type="CDD" id="cd01075">
    <property type="entry name" value="NAD_bind_Leu_Phe_Val_DH"/>
    <property type="match status" value="1"/>
</dbReference>
<feature type="domain" description="Glutamate/phenylalanine/leucine/valine/L-tryptophan dehydrogenase C-terminal" evidence="7">
    <location>
        <begin position="141"/>
        <end position="350"/>
    </location>
</feature>
<dbReference type="Gene3D" id="3.40.50.10860">
    <property type="entry name" value="Leucine Dehydrogenase, chain A, domain 1"/>
    <property type="match status" value="1"/>
</dbReference>
<evidence type="ECO:0000256" key="5">
    <source>
        <dbReference type="PIRSR" id="PIRSR000188-2"/>
    </source>
</evidence>
<dbReference type="InterPro" id="IPR006095">
    <property type="entry name" value="Glu/Leu/Phe/Val/Trp_DH"/>
</dbReference>
<dbReference type="SUPFAM" id="SSF53223">
    <property type="entry name" value="Aminoacid dehydrogenase-like, N-terminal domain"/>
    <property type="match status" value="1"/>
</dbReference>